<organism evidence="7 8">
    <name type="scientific">Amborella trichopoda</name>
    <dbReference type="NCBI Taxonomy" id="13333"/>
    <lineage>
        <taxon>Eukaryota</taxon>
        <taxon>Viridiplantae</taxon>
        <taxon>Streptophyta</taxon>
        <taxon>Embryophyta</taxon>
        <taxon>Tracheophyta</taxon>
        <taxon>Spermatophyta</taxon>
        <taxon>Magnoliopsida</taxon>
        <taxon>Amborellales</taxon>
        <taxon>Amborellaceae</taxon>
        <taxon>Amborella</taxon>
    </lineage>
</organism>
<evidence type="ECO:0000256" key="3">
    <source>
        <dbReference type="ARBA" id="ARBA00022833"/>
    </source>
</evidence>
<dbReference type="HOGENOM" id="CLU_060197_0_0_1"/>
<reference evidence="8" key="1">
    <citation type="journal article" date="2013" name="Science">
        <title>The Amborella genome and the evolution of flowering plants.</title>
        <authorList>
            <consortium name="Amborella Genome Project"/>
        </authorList>
    </citation>
    <scope>NUCLEOTIDE SEQUENCE [LARGE SCALE GENOMIC DNA]</scope>
</reference>
<keyword evidence="1" id="KW-0479">Metal-binding</keyword>
<name>U5DEB9_AMBTC</name>
<dbReference type="Proteomes" id="UP000017836">
    <property type="component" value="Unassembled WGS sequence"/>
</dbReference>
<dbReference type="OMA" id="EAANSCM"/>
<keyword evidence="3" id="KW-0862">Zinc</keyword>
<dbReference type="GO" id="GO:0006355">
    <property type="term" value="P:regulation of DNA-templated transcription"/>
    <property type="evidence" value="ECO:0000318"/>
    <property type="project" value="GO_Central"/>
</dbReference>
<accession>U5DEB9</accession>
<dbReference type="eggNOG" id="KOG1601">
    <property type="taxonomic scope" value="Eukaryota"/>
</dbReference>
<dbReference type="SMART" id="SM00401">
    <property type="entry name" value="ZnF_GATA"/>
    <property type="match status" value="1"/>
</dbReference>
<evidence type="ECO:0000313" key="7">
    <source>
        <dbReference type="EMBL" id="ERN19782.1"/>
    </source>
</evidence>
<dbReference type="Gramene" id="ERN19782">
    <property type="protein sequence ID" value="ERN19782"/>
    <property type="gene ID" value="AMTR_s00064p00107710"/>
</dbReference>
<keyword evidence="8" id="KW-1185">Reference proteome</keyword>
<evidence type="ECO:0000259" key="6">
    <source>
        <dbReference type="PROSITE" id="PS50114"/>
    </source>
</evidence>
<protein>
    <recommendedName>
        <fullName evidence="6">GATA-type domain-containing protein</fullName>
    </recommendedName>
</protein>
<dbReference type="SUPFAM" id="SSF57716">
    <property type="entry name" value="Glucocorticoid receptor-like (DNA-binding domain)"/>
    <property type="match status" value="1"/>
</dbReference>
<dbReference type="GO" id="GO:0005634">
    <property type="term" value="C:nucleus"/>
    <property type="evidence" value="ECO:0000318"/>
    <property type="project" value="GO_Central"/>
</dbReference>
<dbReference type="GO" id="GO:0000976">
    <property type="term" value="F:transcription cis-regulatory region binding"/>
    <property type="evidence" value="ECO:0000318"/>
    <property type="project" value="GO_Central"/>
</dbReference>
<keyword evidence="2 4" id="KW-0863">Zinc-finger</keyword>
<dbReference type="PROSITE" id="PS00344">
    <property type="entry name" value="GATA_ZN_FINGER_1"/>
    <property type="match status" value="1"/>
</dbReference>
<dbReference type="InterPro" id="IPR052138">
    <property type="entry name" value="GATA_ZnFinger_Domain"/>
</dbReference>
<feature type="domain" description="GATA-type" evidence="6">
    <location>
        <begin position="113"/>
        <end position="164"/>
    </location>
</feature>
<dbReference type="OrthoDB" id="2162994at2759"/>
<dbReference type="EMBL" id="KI392064">
    <property type="protein sequence ID" value="ERN19782.1"/>
    <property type="molecule type" value="Genomic_DNA"/>
</dbReference>
<dbReference type="Pfam" id="PF00320">
    <property type="entry name" value="GATA"/>
    <property type="match status" value="1"/>
</dbReference>
<dbReference type="PROSITE" id="PS50114">
    <property type="entry name" value="GATA_ZN_FINGER_2"/>
    <property type="match status" value="1"/>
</dbReference>
<dbReference type="KEGG" id="atr:18448175"/>
<gene>
    <name evidence="7" type="ORF">AMTR_s00064p00107710</name>
</gene>
<dbReference type="InterPro" id="IPR013088">
    <property type="entry name" value="Znf_NHR/GATA"/>
</dbReference>
<proteinExistence type="predicted"/>
<feature type="region of interest" description="Disordered" evidence="5">
    <location>
        <begin position="1"/>
        <end position="40"/>
    </location>
</feature>
<sequence>MTPNYLRPHSFSSAQPHELSWRQQPNREEEEEDDQAGEKMVHPHEGHLNITVETQALHLHPHKQHQFHLLHSSKLQFQRKNCQKIEEEVEESYEYSRKVHGSSTQTSSMGFVRTCSDCYTTKTPLWRSGPQGPKSLCNACGIRQRKARRAMAAAMQKELDKEKRMDPNFTTTTAATYYKKRSKKITAQRHAPKKRLCFEEEEESDYDETLAQSSPTLPPRDRDVDLRKGSAFHRVLPQDEEEAAILLMALSCGLLHG</sequence>
<evidence type="ECO:0000313" key="8">
    <source>
        <dbReference type="Proteomes" id="UP000017836"/>
    </source>
</evidence>
<dbReference type="Gene3D" id="3.30.50.10">
    <property type="entry name" value="Erythroid Transcription Factor GATA-1, subunit A"/>
    <property type="match status" value="1"/>
</dbReference>
<dbReference type="PANTHER" id="PTHR47255">
    <property type="entry name" value="GATA TRANSCRIPTION FACTOR 22-RELATED"/>
    <property type="match status" value="1"/>
</dbReference>
<evidence type="ECO:0000256" key="5">
    <source>
        <dbReference type="SAM" id="MobiDB-lite"/>
    </source>
</evidence>
<dbReference type="InterPro" id="IPR000679">
    <property type="entry name" value="Znf_GATA"/>
</dbReference>
<dbReference type="CDD" id="cd00202">
    <property type="entry name" value="ZnF_GATA"/>
    <property type="match status" value="1"/>
</dbReference>
<dbReference type="PANTHER" id="PTHR47255:SF4">
    <property type="entry name" value="GATA ZINC FINGER DOMAIN-CONTAINING PROTEIN 12"/>
    <property type="match status" value="1"/>
</dbReference>
<evidence type="ECO:0000256" key="2">
    <source>
        <dbReference type="ARBA" id="ARBA00022771"/>
    </source>
</evidence>
<dbReference type="GO" id="GO:0008270">
    <property type="term" value="F:zinc ion binding"/>
    <property type="evidence" value="ECO:0007669"/>
    <property type="project" value="UniProtKB-KW"/>
</dbReference>
<evidence type="ECO:0000256" key="1">
    <source>
        <dbReference type="ARBA" id="ARBA00022723"/>
    </source>
</evidence>
<evidence type="ECO:0000256" key="4">
    <source>
        <dbReference type="PROSITE-ProRule" id="PRU00094"/>
    </source>
</evidence>
<dbReference type="AlphaFoldDB" id="U5DEB9"/>